<evidence type="ECO:0000313" key="2">
    <source>
        <dbReference type="EMBL" id="RBP37734.1"/>
    </source>
</evidence>
<dbReference type="SUPFAM" id="SSF51182">
    <property type="entry name" value="RmlC-like cupins"/>
    <property type="match status" value="1"/>
</dbReference>
<dbReference type="Proteomes" id="UP000253426">
    <property type="component" value="Unassembled WGS sequence"/>
</dbReference>
<dbReference type="RefSeq" id="WP_113961428.1">
    <property type="nucleotide sequence ID" value="NZ_QNRR01000013.1"/>
</dbReference>
<accession>A0A366H6V2</accession>
<evidence type="ECO:0000259" key="1">
    <source>
        <dbReference type="Pfam" id="PF07883"/>
    </source>
</evidence>
<dbReference type="CDD" id="cd20295">
    <property type="entry name" value="cupin_Pac13-like"/>
    <property type="match status" value="1"/>
</dbReference>
<evidence type="ECO:0000313" key="3">
    <source>
        <dbReference type="Proteomes" id="UP000253426"/>
    </source>
</evidence>
<feature type="domain" description="Cupin type-2" evidence="1">
    <location>
        <begin position="61"/>
        <end position="107"/>
    </location>
</feature>
<proteinExistence type="predicted"/>
<dbReference type="EMBL" id="QNRR01000013">
    <property type="protein sequence ID" value="RBP37734.1"/>
    <property type="molecule type" value="Genomic_DNA"/>
</dbReference>
<dbReference type="InterPro" id="IPR011051">
    <property type="entry name" value="RmlC_Cupin_sf"/>
</dbReference>
<gene>
    <name evidence="2" type="ORF">DES53_113116</name>
</gene>
<name>A0A366H6V2_9BACT</name>
<sequence length="129" mass="14211">MSATSPDIAPVSVASGQKRFAVAQLDDIPPTPCPCGQARRAFKEPWNTLASVHLTDISVDSKLHYHKKMTEIYIVLEGEGYLEADGERIPLKPMTSIMIRPGCVHRAVGNLRIINVPMPPFDPADEFEV</sequence>
<organism evidence="2 3">
    <name type="scientific">Roseimicrobium gellanilyticum</name>
    <dbReference type="NCBI Taxonomy" id="748857"/>
    <lineage>
        <taxon>Bacteria</taxon>
        <taxon>Pseudomonadati</taxon>
        <taxon>Verrucomicrobiota</taxon>
        <taxon>Verrucomicrobiia</taxon>
        <taxon>Verrucomicrobiales</taxon>
        <taxon>Verrucomicrobiaceae</taxon>
        <taxon>Roseimicrobium</taxon>
    </lineage>
</organism>
<dbReference type="OrthoDB" id="287918at2"/>
<dbReference type="Gene3D" id="2.60.120.10">
    <property type="entry name" value="Jelly Rolls"/>
    <property type="match status" value="1"/>
</dbReference>
<comment type="caution">
    <text evidence="2">The sequence shown here is derived from an EMBL/GenBank/DDBJ whole genome shotgun (WGS) entry which is preliminary data.</text>
</comment>
<protein>
    <submittedName>
        <fullName evidence="2">Cupin domain</fullName>
    </submittedName>
</protein>
<reference evidence="2 3" key="1">
    <citation type="submission" date="2018-06" db="EMBL/GenBank/DDBJ databases">
        <title>Genomic Encyclopedia of Type Strains, Phase IV (KMG-IV): sequencing the most valuable type-strain genomes for metagenomic binning, comparative biology and taxonomic classification.</title>
        <authorList>
            <person name="Goeker M."/>
        </authorList>
    </citation>
    <scope>NUCLEOTIDE SEQUENCE [LARGE SCALE GENOMIC DNA]</scope>
    <source>
        <strain evidence="2 3">DSM 25532</strain>
    </source>
</reference>
<dbReference type="AlphaFoldDB" id="A0A366H6V2"/>
<keyword evidence="3" id="KW-1185">Reference proteome</keyword>
<dbReference type="InterPro" id="IPR013096">
    <property type="entry name" value="Cupin_2"/>
</dbReference>
<dbReference type="InterPro" id="IPR014710">
    <property type="entry name" value="RmlC-like_jellyroll"/>
</dbReference>
<dbReference type="Pfam" id="PF07883">
    <property type="entry name" value="Cupin_2"/>
    <property type="match status" value="1"/>
</dbReference>